<reference evidence="1 2" key="1">
    <citation type="journal article" date="2019" name="Emerg. Microbes Infect.">
        <title>Comprehensive subspecies identification of 175 nontuberculous mycobacteria species based on 7547 genomic profiles.</title>
        <authorList>
            <person name="Matsumoto Y."/>
            <person name="Kinjo T."/>
            <person name="Motooka D."/>
            <person name="Nabeya D."/>
            <person name="Jung N."/>
            <person name="Uechi K."/>
            <person name="Horii T."/>
            <person name="Iida T."/>
            <person name="Fujita J."/>
            <person name="Nakamura S."/>
        </authorList>
    </citation>
    <scope>NUCLEOTIDE SEQUENCE [LARGE SCALE GENOMIC DNA]</scope>
    <source>
        <strain evidence="1 2">JCM 17783</strain>
    </source>
</reference>
<name>A0A7I7Q9G7_9MYCO</name>
<dbReference type="EMBL" id="AP022587">
    <property type="protein sequence ID" value="BBY22676.1"/>
    <property type="molecule type" value="Genomic_DNA"/>
</dbReference>
<evidence type="ECO:0000313" key="2">
    <source>
        <dbReference type="Proteomes" id="UP000467130"/>
    </source>
</evidence>
<dbReference type="AlphaFoldDB" id="A0A7I7Q9G7"/>
<proteinExistence type="predicted"/>
<dbReference type="KEGG" id="msto:MSTO_28810"/>
<gene>
    <name evidence="1" type="ORF">MSTO_28810</name>
</gene>
<protein>
    <recommendedName>
        <fullName evidence="3">Lipoprotein LpqN</fullName>
    </recommendedName>
</protein>
<organism evidence="1 2">
    <name type="scientific">Mycobacterium stomatepiae</name>
    <dbReference type="NCBI Taxonomy" id="470076"/>
    <lineage>
        <taxon>Bacteria</taxon>
        <taxon>Bacillati</taxon>
        <taxon>Actinomycetota</taxon>
        <taxon>Actinomycetes</taxon>
        <taxon>Mycobacteriales</taxon>
        <taxon>Mycobacteriaceae</taxon>
        <taxon>Mycobacterium</taxon>
        <taxon>Mycobacterium simiae complex</taxon>
    </lineage>
</organism>
<keyword evidence="2" id="KW-1185">Reference proteome</keyword>
<evidence type="ECO:0000313" key="1">
    <source>
        <dbReference type="EMBL" id="BBY22676.1"/>
    </source>
</evidence>
<accession>A0A7I7Q9G7</accession>
<dbReference type="Proteomes" id="UP000467130">
    <property type="component" value="Chromosome"/>
</dbReference>
<sequence>MPGVEATPPDHIPPNALACLPAATGNGRMTAASVSDPVAPKLTVPLPDGWSSAPGDGDVALTATGPDGLSAKVTIAPTDLEPGGAFLRYGADLRTATPGVQVSVEAAQFCGYSSQLLSGGAGGVAFADRITHIWTNTKAFLVVIHLEGPASAPGHSAAKSTVMQQFAVVIP</sequence>
<evidence type="ECO:0008006" key="3">
    <source>
        <dbReference type="Google" id="ProtNLM"/>
    </source>
</evidence>